<accession>A0A5Q4Z1X7</accession>
<dbReference type="KEGG" id="pdio:PDMSB3_1628"/>
<evidence type="ECO:0000313" key="1">
    <source>
        <dbReference type="EMBL" id="VVD28084.1"/>
    </source>
</evidence>
<sequence length="56" mass="6338">MNRRKVYVRLDYCCTQREAEKGVTWPHSRGRIPDNLVISGLASATTTMSLFAKIPV</sequence>
<organism evidence="1 2">
    <name type="scientific">Paraburkholderia dioscoreae</name>
    <dbReference type="NCBI Taxonomy" id="2604047"/>
    <lineage>
        <taxon>Bacteria</taxon>
        <taxon>Pseudomonadati</taxon>
        <taxon>Pseudomonadota</taxon>
        <taxon>Betaproteobacteria</taxon>
        <taxon>Burkholderiales</taxon>
        <taxon>Burkholderiaceae</taxon>
        <taxon>Paraburkholderia</taxon>
    </lineage>
</organism>
<dbReference type="EMBL" id="LR699553">
    <property type="protein sequence ID" value="VVD28084.1"/>
    <property type="molecule type" value="Genomic_DNA"/>
</dbReference>
<evidence type="ECO:0000313" key="2">
    <source>
        <dbReference type="Proteomes" id="UP000325811"/>
    </source>
</evidence>
<protein>
    <submittedName>
        <fullName evidence="1">Uncharacterized protein</fullName>
    </submittedName>
</protein>
<gene>
    <name evidence="1" type="ORF">PDMSB3_1628</name>
</gene>
<dbReference type="Proteomes" id="UP000325811">
    <property type="component" value="Chromosome I"/>
</dbReference>
<keyword evidence="2" id="KW-1185">Reference proteome</keyword>
<name>A0A5Q4Z1X7_9BURK</name>
<proteinExistence type="predicted"/>
<dbReference type="AlphaFoldDB" id="A0A5Q4Z1X7"/>
<reference evidence="1 2" key="1">
    <citation type="submission" date="2019-08" db="EMBL/GenBank/DDBJ databases">
        <authorList>
            <person name="Herpell B J."/>
        </authorList>
    </citation>
    <scope>NUCLEOTIDE SEQUENCE [LARGE SCALE GENOMIC DNA]</scope>
    <source>
        <strain evidence="2">Msb3</strain>
    </source>
</reference>